<feature type="compositionally biased region" description="Low complexity" evidence="3">
    <location>
        <begin position="81"/>
        <end position="93"/>
    </location>
</feature>
<dbReference type="AlphaFoldDB" id="A0A8X7ZC66"/>
<dbReference type="InterPro" id="IPR045180">
    <property type="entry name" value="La_dom_prot"/>
</dbReference>
<dbReference type="GO" id="GO:0000339">
    <property type="term" value="F:RNA cap binding"/>
    <property type="evidence" value="ECO:0007669"/>
    <property type="project" value="InterPro"/>
</dbReference>
<name>A0A8X7ZC66_POPTO</name>
<feature type="region of interest" description="Disordered" evidence="3">
    <location>
        <begin position="393"/>
        <end position="420"/>
    </location>
</feature>
<keyword evidence="6" id="KW-1185">Reference proteome</keyword>
<proteinExistence type="predicted"/>
<dbReference type="EMBL" id="JAAWWB010000018">
    <property type="protein sequence ID" value="KAG6760750.1"/>
    <property type="molecule type" value="Genomic_DNA"/>
</dbReference>
<gene>
    <name evidence="5" type="ORF">POTOM_033930</name>
</gene>
<dbReference type="PANTHER" id="PTHR22792">
    <property type="entry name" value="LUPUS LA PROTEIN-RELATED"/>
    <property type="match status" value="1"/>
</dbReference>
<dbReference type="GO" id="GO:0048255">
    <property type="term" value="P:mRNA stabilization"/>
    <property type="evidence" value="ECO:0007669"/>
    <property type="project" value="InterPro"/>
</dbReference>
<dbReference type="PROSITE" id="PS50961">
    <property type="entry name" value="HTH_LA"/>
    <property type="match status" value="1"/>
</dbReference>
<feature type="domain" description="HTH La-type RNA-binding" evidence="4">
    <location>
        <begin position="306"/>
        <end position="395"/>
    </location>
</feature>
<feature type="region of interest" description="Disordered" evidence="3">
    <location>
        <begin position="1"/>
        <end position="133"/>
    </location>
</feature>
<feature type="compositionally biased region" description="Polar residues" evidence="3">
    <location>
        <begin position="692"/>
        <end position="707"/>
    </location>
</feature>
<feature type="compositionally biased region" description="Polar residues" evidence="3">
    <location>
        <begin position="395"/>
        <end position="410"/>
    </location>
</feature>
<dbReference type="Proteomes" id="UP000886885">
    <property type="component" value="Chromosome 9D"/>
</dbReference>
<evidence type="ECO:0000313" key="6">
    <source>
        <dbReference type="Proteomes" id="UP000886885"/>
    </source>
</evidence>
<dbReference type="InterPro" id="IPR006630">
    <property type="entry name" value="La_HTH"/>
</dbReference>
<feature type="region of interest" description="Disordered" evidence="3">
    <location>
        <begin position="679"/>
        <end position="732"/>
    </location>
</feature>
<comment type="caution">
    <text evidence="5">The sequence shown here is derived from an EMBL/GenBank/DDBJ whole genome shotgun (WGS) entry which is preliminary data.</text>
</comment>
<dbReference type="SMART" id="SM00715">
    <property type="entry name" value="LA"/>
    <property type="match status" value="1"/>
</dbReference>
<sequence>MVMAENESGDDQKSSSTVGPKSPWKSPVVADAPVMGAAEFWPALSDAQQQQQQHRSKLTDYASKTPPPQPPLMVTGGGDKAAPPAASPRGSAGQHKSHGSGYTNTSNKHSSSRHQKSGSKRNPNGAPPFSVPFPYQQPVMSPVFPAMAPPPHIAVSGYPYQPGPPPFPTAETRLIKSGSETGPPMQPFAPSINVQPPPRGDPNAYAVNFPNRRPNMQDSSGHLKPTWHHQWAFGSRDNIPLQQVMGPRPLVRPPFFAAPPGYMVGPAFPGPPPMCYVSVAPPGSLRGPQPSCFVPYPINSGAPVLPQETLALRANIAGQIEYYFSDENLQNDHYLISLMDDQGWVPVSTIAEFKRVKKMTVDISLILDALQCSGSIEVQGDKVRKRDDWSKWIPASSQQAVSPKAQTSEGQAGENAEEDDTISVSKGSAGFASHTTVKAVNKLSNGDADKMEVDGKSILFKSGKPGCDGNSELGACHSTPHLDCAQGTGPPTFNYHGTEGMADAQNLADLSSDFASTFMLDEELELEQKTLKNDECSPVRRTTHIVSSGSHLCGPHGLTFPTPVGECLPHCLILRSLIPCKRIDDEEDEMVVNDQDVQRLVIVTQNSRVGEGSTKSGGKESKSISSELASAINDGLYFYEQELKTRQSNRRKNASSYENRDGYLRLTNSASLISKSKAGENSAASCGHEESGSSNNTRKQNKVPKQQSYHKQRFFSSNSRNHGTGRNNFGIISESPPSNSVGFFFSSTPPENHGLRSSKLSVSPHSILPGSSPPVGSMPKSFPPFQHPSHQLLEENGFKQQKYLKYRKRCLNDRKKMGIGCSEEMNTLYRFWSYFLRNIFVPSMYNEFQKFALEDASANYYYGMECLFRFYRESNSYGLEKEFRDDLYKDFEELTLDFCRKGNIYGLEKYWAFHHYCRLGDKEPKKHPELERLLRDEYRSLEDFRAKEKSMKKDSH</sequence>
<reference evidence="5" key="1">
    <citation type="journal article" date="2020" name="bioRxiv">
        <title>Hybrid origin of Populus tomentosa Carr. identified through genome sequencing and phylogenomic analysis.</title>
        <authorList>
            <person name="An X."/>
            <person name="Gao K."/>
            <person name="Chen Z."/>
            <person name="Li J."/>
            <person name="Yang X."/>
            <person name="Yang X."/>
            <person name="Zhou J."/>
            <person name="Guo T."/>
            <person name="Zhao T."/>
            <person name="Huang S."/>
            <person name="Miao D."/>
            <person name="Khan W.U."/>
            <person name="Rao P."/>
            <person name="Ye M."/>
            <person name="Lei B."/>
            <person name="Liao W."/>
            <person name="Wang J."/>
            <person name="Ji L."/>
            <person name="Li Y."/>
            <person name="Guo B."/>
            <person name="Mustafa N.S."/>
            <person name="Li S."/>
            <person name="Yun Q."/>
            <person name="Keller S.R."/>
            <person name="Mao J."/>
            <person name="Zhang R."/>
            <person name="Strauss S.H."/>
        </authorList>
    </citation>
    <scope>NUCLEOTIDE SEQUENCE</scope>
    <source>
        <strain evidence="5">GM15</strain>
        <tissue evidence="5">Leaf</tissue>
    </source>
</reference>
<evidence type="ECO:0000256" key="1">
    <source>
        <dbReference type="ARBA" id="ARBA00022884"/>
    </source>
</evidence>
<dbReference type="CDD" id="cd07323">
    <property type="entry name" value="LAM"/>
    <property type="match status" value="1"/>
</dbReference>
<dbReference type="Pfam" id="PF21071">
    <property type="entry name" value="LARP1_HEAT"/>
    <property type="match status" value="1"/>
</dbReference>
<evidence type="ECO:0000313" key="5">
    <source>
        <dbReference type="EMBL" id="KAG6760750.1"/>
    </source>
</evidence>
<dbReference type="Pfam" id="PF05383">
    <property type="entry name" value="La"/>
    <property type="match status" value="1"/>
</dbReference>
<evidence type="ECO:0000256" key="3">
    <source>
        <dbReference type="SAM" id="MobiDB-lite"/>
    </source>
</evidence>
<evidence type="ECO:0000259" key="4">
    <source>
        <dbReference type="PROSITE" id="PS50961"/>
    </source>
</evidence>
<feature type="compositionally biased region" description="Polar residues" evidence="3">
    <location>
        <begin position="100"/>
        <end position="109"/>
    </location>
</feature>
<dbReference type="OrthoDB" id="340227at2759"/>
<protein>
    <recommendedName>
        <fullName evidence="4">HTH La-type RNA-binding domain-containing protein</fullName>
    </recommendedName>
</protein>
<evidence type="ECO:0000256" key="2">
    <source>
        <dbReference type="PROSITE-ProRule" id="PRU00332"/>
    </source>
</evidence>
<feature type="compositionally biased region" description="Polar residues" evidence="3">
    <location>
        <begin position="714"/>
        <end position="727"/>
    </location>
</feature>
<keyword evidence="1 2" id="KW-0694">RNA-binding</keyword>
<dbReference type="InterPro" id="IPR006607">
    <property type="entry name" value="DM15"/>
</dbReference>
<accession>A0A8X7ZC66</accession>
<organism evidence="5 6">
    <name type="scientific">Populus tomentosa</name>
    <name type="common">Chinese white poplar</name>
    <dbReference type="NCBI Taxonomy" id="118781"/>
    <lineage>
        <taxon>Eukaryota</taxon>
        <taxon>Viridiplantae</taxon>
        <taxon>Streptophyta</taxon>
        <taxon>Embryophyta</taxon>
        <taxon>Tracheophyta</taxon>
        <taxon>Spermatophyta</taxon>
        <taxon>Magnoliopsida</taxon>
        <taxon>eudicotyledons</taxon>
        <taxon>Gunneridae</taxon>
        <taxon>Pentapetalae</taxon>
        <taxon>rosids</taxon>
        <taxon>fabids</taxon>
        <taxon>Malpighiales</taxon>
        <taxon>Salicaceae</taxon>
        <taxon>Saliceae</taxon>
        <taxon>Populus</taxon>
    </lineage>
</organism>
<dbReference type="SMART" id="SM00684">
    <property type="entry name" value="DM15"/>
    <property type="match status" value="3"/>
</dbReference>
<dbReference type="PANTHER" id="PTHR22792:SF101">
    <property type="entry name" value="LA-RELATED PROTEIN 1A"/>
    <property type="match status" value="1"/>
</dbReference>
<feature type="compositionally biased region" description="Basic residues" evidence="3">
    <location>
        <begin position="110"/>
        <end position="119"/>
    </location>
</feature>